<reference evidence="1 2" key="1">
    <citation type="submission" date="2020-10" db="EMBL/GenBank/DDBJ databases">
        <authorList>
            <person name="Peeters C."/>
        </authorList>
    </citation>
    <scope>NUCLEOTIDE SEQUENCE [LARGE SCALE GENOMIC DNA]</scope>
    <source>
        <strain evidence="1 2">LMG 28140</strain>
    </source>
</reference>
<gene>
    <name evidence="1" type="ORF">LMG28140_01310</name>
</gene>
<name>A0ABM8NF51_9BURK</name>
<keyword evidence="2" id="KW-1185">Reference proteome</keyword>
<proteinExistence type="predicted"/>
<dbReference type="EMBL" id="CAJHCP010000003">
    <property type="protein sequence ID" value="CAD6521873.1"/>
    <property type="molecule type" value="Genomic_DNA"/>
</dbReference>
<dbReference type="Proteomes" id="UP000598032">
    <property type="component" value="Unassembled WGS sequence"/>
</dbReference>
<evidence type="ECO:0000313" key="1">
    <source>
        <dbReference type="EMBL" id="CAD6521873.1"/>
    </source>
</evidence>
<organism evidence="1 2">
    <name type="scientific">Paraburkholderia metrosideri</name>
    <dbReference type="NCBI Taxonomy" id="580937"/>
    <lineage>
        <taxon>Bacteria</taxon>
        <taxon>Pseudomonadati</taxon>
        <taxon>Pseudomonadota</taxon>
        <taxon>Betaproteobacteria</taxon>
        <taxon>Burkholderiales</taxon>
        <taxon>Burkholderiaceae</taxon>
        <taxon>Paraburkholderia</taxon>
    </lineage>
</organism>
<evidence type="ECO:0000313" key="2">
    <source>
        <dbReference type="Proteomes" id="UP000598032"/>
    </source>
</evidence>
<accession>A0ABM8NF51</accession>
<comment type="caution">
    <text evidence="1">The sequence shown here is derived from an EMBL/GenBank/DDBJ whole genome shotgun (WGS) entry which is preliminary data.</text>
</comment>
<sequence>MRDSNRTADRMSATRRIKRQHCKRLVMGLIAMWHEPARATACLCTVRGHMCSKYEPAAVDVV</sequence>
<protein>
    <submittedName>
        <fullName evidence="1">Uncharacterized protein</fullName>
    </submittedName>
</protein>